<keyword evidence="5" id="KW-0677">Repeat</keyword>
<protein>
    <submittedName>
        <fullName evidence="13">Uncharacterized protein</fullName>
    </submittedName>
</protein>
<keyword evidence="9" id="KW-0238">DNA-binding</keyword>
<keyword evidence="8" id="KW-0694">RNA-binding</keyword>
<dbReference type="FunFam" id="3.30.70.330:FF:000122">
    <property type="entry name" value="Splicing factor U2AF small subunit"/>
    <property type="match status" value="1"/>
</dbReference>
<accession>A0AAQ3NGX6</accession>
<evidence type="ECO:0000256" key="7">
    <source>
        <dbReference type="ARBA" id="ARBA00022833"/>
    </source>
</evidence>
<dbReference type="PANTHER" id="PTHR12620">
    <property type="entry name" value="U2 SNRNP AUXILIARY FACTOR, SMALL SUBUNIT"/>
    <property type="match status" value="1"/>
</dbReference>
<evidence type="ECO:0000256" key="6">
    <source>
        <dbReference type="ARBA" id="ARBA00022771"/>
    </source>
</evidence>
<comment type="similarity">
    <text evidence="2">Belongs to the splicing factor SR family.</text>
</comment>
<keyword evidence="11" id="KW-0539">Nucleus</keyword>
<comment type="function">
    <text evidence="12">Necessary for the splicing of pre-mRNA. Probably active at the 3' splice sites.</text>
</comment>
<evidence type="ECO:0000256" key="2">
    <source>
        <dbReference type="ARBA" id="ARBA00010269"/>
    </source>
</evidence>
<comment type="subcellular location">
    <subcellularLocation>
        <location evidence="1">Nucleus</location>
    </subcellularLocation>
</comment>
<name>A0AAQ3NGX6_VIGMU</name>
<dbReference type="GO" id="GO:0003677">
    <property type="term" value="F:DNA binding"/>
    <property type="evidence" value="ECO:0007669"/>
    <property type="project" value="UniProtKB-KW"/>
</dbReference>
<dbReference type="GO" id="GO:0003723">
    <property type="term" value="F:RNA binding"/>
    <property type="evidence" value="ECO:0007669"/>
    <property type="project" value="UniProtKB-KW"/>
</dbReference>
<dbReference type="EMBL" id="CP144696">
    <property type="protein sequence ID" value="WVZ09507.1"/>
    <property type="molecule type" value="Genomic_DNA"/>
</dbReference>
<dbReference type="GO" id="GO:0048573">
    <property type="term" value="P:photoperiodism, flowering"/>
    <property type="evidence" value="ECO:0007669"/>
    <property type="project" value="UniProtKB-ARBA"/>
</dbReference>
<gene>
    <name evidence="13" type="ORF">V8G54_014037</name>
</gene>
<keyword evidence="10" id="KW-0508">mRNA splicing</keyword>
<keyword evidence="7" id="KW-0862">Zinc</keyword>
<dbReference type="Proteomes" id="UP001374535">
    <property type="component" value="Chromosome 5"/>
</dbReference>
<dbReference type="GO" id="GO:0089701">
    <property type="term" value="C:U2AF complex"/>
    <property type="evidence" value="ECO:0007669"/>
    <property type="project" value="InterPro"/>
</dbReference>
<evidence type="ECO:0000256" key="1">
    <source>
        <dbReference type="ARBA" id="ARBA00004123"/>
    </source>
</evidence>
<keyword evidence="4" id="KW-0479">Metal-binding</keyword>
<dbReference type="Gene3D" id="3.30.70.330">
    <property type="match status" value="1"/>
</dbReference>
<dbReference type="GO" id="GO:0000398">
    <property type="term" value="P:mRNA splicing, via spliceosome"/>
    <property type="evidence" value="ECO:0007669"/>
    <property type="project" value="InterPro"/>
</dbReference>
<dbReference type="InterPro" id="IPR012677">
    <property type="entry name" value="Nucleotide-bd_a/b_plait_sf"/>
</dbReference>
<evidence type="ECO:0000256" key="12">
    <source>
        <dbReference type="ARBA" id="ARBA00054989"/>
    </source>
</evidence>
<evidence type="ECO:0000256" key="4">
    <source>
        <dbReference type="ARBA" id="ARBA00022723"/>
    </source>
</evidence>
<reference evidence="13 14" key="1">
    <citation type="journal article" date="2023" name="Life. Sci Alliance">
        <title>Evolutionary insights into 3D genome organization and epigenetic landscape of Vigna mungo.</title>
        <authorList>
            <person name="Junaid A."/>
            <person name="Singh B."/>
            <person name="Bhatia S."/>
        </authorList>
    </citation>
    <scope>NUCLEOTIDE SEQUENCE [LARGE SCALE GENOMIC DNA]</scope>
    <source>
        <strain evidence="13">Urdbean</strain>
    </source>
</reference>
<dbReference type="InterPro" id="IPR035979">
    <property type="entry name" value="RBD_domain_sf"/>
</dbReference>
<proteinExistence type="inferred from homology"/>
<evidence type="ECO:0000313" key="14">
    <source>
        <dbReference type="Proteomes" id="UP001374535"/>
    </source>
</evidence>
<sequence length="121" mass="13811">MFQCSDMITPGVDAHGNPIDSRQIQDHFEEFYAGIFKELYTYSEIKNLHVCDNLADHMAGNVYAKFREEEHAANPVRNFTGRFYVGRSIMVDFSRVTNFRAVPCSQYEKILATTEAATSCI</sequence>
<evidence type="ECO:0000256" key="8">
    <source>
        <dbReference type="ARBA" id="ARBA00022884"/>
    </source>
</evidence>
<evidence type="ECO:0000256" key="9">
    <source>
        <dbReference type="ARBA" id="ARBA00023125"/>
    </source>
</evidence>
<organism evidence="13 14">
    <name type="scientific">Vigna mungo</name>
    <name type="common">Black gram</name>
    <name type="synonym">Phaseolus mungo</name>
    <dbReference type="NCBI Taxonomy" id="3915"/>
    <lineage>
        <taxon>Eukaryota</taxon>
        <taxon>Viridiplantae</taxon>
        <taxon>Streptophyta</taxon>
        <taxon>Embryophyta</taxon>
        <taxon>Tracheophyta</taxon>
        <taxon>Spermatophyta</taxon>
        <taxon>Magnoliopsida</taxon>
        <taxon>eudicotyledons</taxon>
        <taxon>Gunneridae</taxon>
        <taxon>Pentapetalae</taxon>
        <taxon>rosids</taxon>
        <taxon>fabids</taxon>
        <taxon>Fabales</taxon>
        <taxon>Fabaceae</taxon>
        <taxon>Papilionoideae</taxon>
        <taxon>50 kb inversion clade</taxon>
        <taxon>NPAAA clade</taxon>
        <taxon>indigoferoid/millettioid clade</taxon>
        <taxon>Phaseoleae</taxon>
        <taxon>Vigna</taxon>
    </lineage>
</organism>
<dbReference type="PRINTS" id="PR01848">
    <property type="entry name" value="U2AUXFACTOR"/>
</dbReference>
<dbReference type="SUPFAM" id="SSF54928">
    <property type="entry name" value="RNA-binding domain, RBD"/>
    <property type="match status" value="1"/>
</dbReference>
<dbReference type="AlphaFoldDB" id="A0AAQ3NGX6"/>
<evidence type="ECO:0000256" key="10">
    <source>
        <dbReference type="ARBA" id="ARBA00023187"/>
    </source>
</evidence>
<keyword evidence="14" id="KW-1185">Reference proteome</keyword>
<evidence type="ECO:0000256" key="11">
    <source>
        <dbReference type="ARBA" id="ARBA00023242"/>
    </source>
</evidence>
<keyword evidence="3" id="KW-0507">mRNA processing</keyword>
<dbReference type="InterPro" id="IPR009145">
    <property type="entry name" value="U2AF_small"/>
</dbReference>
<dbReference type="GO" id="GO:0008270">
    <property type="term" value="F:zinc ion binding"/>
    <property type="evidence" value="ECO:0007669"/>
    <property type="project" value="UniProtKB-KW"/>
</dbReference>
<evidence type="ECO:0000256" key="3">
    <source>
        <dbReference type="ARBA" id="ARBA00022664"/>
    </source>
</evidence>
<keyword evidence="6" id="KW-0863">Zinc-finger</keyword>
<evidence type="ECO:0000256" key="5">
    <source>
        <dbReference type="ARBA" id="ARBA00022737"/>
    </source>
</evidence>
<evidence type="ECO:0000313" key="13">
    <source>
        <dbReference type="EMBL" id="WVZ09507.1"/>
    </source>
</evidence>